<dbReference type="AlphaFoldDB" id="B9TD53"/>
<evidence type="ECO:0000313" key="3">
    <source>
        <dbReference type="Proteomes" id="UP000008311"/>
    </source>
</evidence>
<accession>B9TD53</accession>
<keyword evidence="3" id="KW-1185">Reference proteome</keyword>
<gene>
    <name evidence="2" type="ORF">RCOM_1951730</name>
</gene>
<organism evidence="2 3">
    <name type="scientific">Ricinus communis</name>
    <name type="common">Castor bean</name>
    <dbReference type="NCBI Taxonomy" id="3988"/>
    <lineage>
        <taxon>Eukaryota</taxon>
        <taxon>Viridiplantae</taxon>
        <taxon>Streptophyta</taxon>
        <taxon>Embryophyta</taxon>
        <taxon>Tracheophyta</taxon>
        <taxon>Spermatophyta</taxon>
        <taxon>Magnoliopsida</taxon>
        <taxon>eudicotyledons</taxon>
        <taxon>Gunneridae</taxon>
        <taxon>Pentapetalae</taxon>
        <taxon>rosids</taxon>
        <taxon>fabids</taxon>
        <taxon>Malpighiales</taxon>
        <taxon>Euphorbiaceae</taxon>
        <taxon>Acalyphoideae</taxon>
        <taxon>Acalypheae</taxon>
        <taxon>Ricinus</taxon>
    </lineage>
</organism>
<feature type="compositionally biased region" description="Low complexity" evidence="1">
    <location>
        <begin position="7"/>
        <end position="22"/>
    </location>
</feature>
<protein>
    <submittedName>
        <fullName evidence="2">Uncharacterized protein</fullName>
    </submittedName>
</protein>
<reference evidence="3" key="1">
    <citation type="journal article" date="2010" name="Nat. Biotechnol.">
        <title>Draft genome sequence of the oilseed species Ricinus communis.</title>
        <authorList>
            <person name="Chan A.P."/>
            <person name="Crabtree J."/>
            <person name="Zhao Q."/>
            <person name="Lorenzi H."/>
            <person name="Orvis J."/>
            <person name="Puiu D."/>
            <person name="Melake-Berhan A."/>
            <person name="Jones K.M."/>
            <person name="Redman J."/>
            <person name="Chen G."/>
            <person name="Cahoon E.B."/>
            <person name="Gedil M."/>
            <person name="Stanke M."/>
            <person name="Haas B.J."/>
            <person name="Wortman J.R."/>
            <person name="Fraser-Liggett C.M."/>
            <person name="Ravel J."/>
            <person name="Rabinowicz P.D."/>
        </authorList>
    </citation>
    <scope>NUCLEOTIDE SEQUENCE [LARGE SCALE GENOMIC DNA]</scope>
    <source>
        <strain evidence="3">cv. Hale</strain>
    </source>
</reference>
<dbReference type="Proteomes" id="UP000008311">
    <property type="component" value="Unassembled WGS sequence"/>
</dbReference>
<name>B9TD53_RICCO</name>
<evidence type="ECO:0000313" key="2">
    <source>
        <dbReference type="EMBL" id="EEF26212.1"/>
    </source>
</evidence>
<feature type="region of interest" description="Disordered" evidence="1">
    <location>
        <begin position="1"/>
        <end position="70"/>
    </location>
</feature>
<evidence type="ECO:0000256" key="1">
    <source>
        <dbReference type="SAM" id="MobiDB-lite"/>
    </source>
</evidence>
<proteinExistence type="predicted"/>
<feature type="compositionally biased region" description="Polar residues" evidence="1">
    <location>
        <begin position="53"/>
        <end position="70"/>
    </location>
</feature>
<dbReference type="InParanoid" id="B9TD53"/>
<dbReference type="EMBL" id="EQ977886">
    <property type="protein sequence ID" value="EEF26212.1"/>
    <property type="molecule type" value="Genomic_DNA"/>
</dbReference>
<sequence length="70" mass="7168">MYSLRRASLQPSMSSSAFASASPLRDSTRMPCGPIASGTPPTRVAITGRPLATASSTARPNPSDSDGSTK</sequence>